<name>A0A438JAC3_VITVI</name>
<comment type="caution">
    <text evidence="2">The sequence shown here is derived from an EMBL/GenBank/DDBJ whole genome shotgun (WGS) entry which is preliminary data.</text>
</comment>
<gene>
    <name evidence="2" type="primary">ALFIN-1_0</name>
    <name evidence="2" type="ORF">CK203_023875</name>
</gene>
<dbReference type="Proteomes" id="UP000288805">
    <property type="component" value="Unassembled WGS sequence"/>
</dbReference>
<feature type="compositionally biased region" description="Basic and acidic residues" evidence="1">
    <location>
        <begin position="85"/>
        <end position="95"/>
    </location>
</feature>
<organism evidence="2 3">
    <name type="scientific">Vitis vinifera</name>
    <name type="common">Grape</name>
    <dbReference type="NCBI Taxonomy" id="29760"/>
    <lineage>
        <taxon>Eukaryota</taxon>
        <taxon>Viridiplantae</taxon>
        <taxon>Streptophyta</taxon>
        <taxon>Embryophyta</taxon>
        <taxon>Tracheophyta</taxon>
        <taxon>Spermatophyta</taxon>
        <taxon>Magnoliopsida</taxon>
        <taxon>eudicotyledons</taxon>
        <taxon>Gunneridae</taxon>
        <taxon>Pentapetalae</taxon>
        <taxon>rosids</taxon>
        <taxon>Vitales</taxon>
        <taxon>Vitaceae</taxon>
        <taxon>Viteae</taxon>
        <taxon>Vitis</taxon>
    </lineage>
</organism>
<protein>
    <submittedName>
        <fullName evidence="2">PHD finger protein Alfin1</fullName>
    </submittedName>
</protein>
<feature type="region of interest" description="Disordered" evidence="1">
    <location>
        <begin position="34"/>
        <end position="95"/>
    </location>
</feature>
<evidence type="ECO:0000256" key="1">
    <source>
        <dbReference type="SAM" id="MobiDB-lite"/>
    </source>
</evidence>
<sequence>MILISIEIAIYRKRLFQMINELPTIFEVVTGVKQQRDMSGNHNNSNKSKSSGKMSRQPEPQTKGVKVSPPSKEEDESGTKMLKMMNKEPSVELVG</sequence>
<proteinExistence type="predicted"/>
<dbReference type="EMBL" id="QGNW01000054">
    <property type="protein sequence ID" value="RVX05915.1"/>
    <property type="molecule type" value="Genomic_DNA"/>
</dbReference>
<accession>A0A438JAC3</accession>
<reference evidence="2 3" key="1">
    <citation type="journal article" date="2018" name="PLoS Genet.">
        <title>Population sequencing reveals clonal diversity and ancestral inbreeding in the grapevine cultivar Chardonnay.</title>
        <authorList>
            <person name="Roach M.J."/>
            <person name="Johnson D.L."/>
            <person name="Bohlmann J."/>
            <person name="van Vuuren H.J."/>
            <person name="Jones S.J."/>
            <person name="Pretorius I.S."/>
            <person name="Schmidt S.A."/>
            <person name="Borneman A.R."/>
        </authorList>
    </citation>
    <scope>NUCLEOTIDE SEQUENCE [LARGE SCALE GENOMIC DNA]</scope>
    <source>
        <strain evidence="3">cv. Chardonnay</strain>
        <tissue evidence="2">Leaf</tissue>
    </source>
</reference>
<dbReference type="AlphaFoldDB" id="A0A438JAC3"/>
<evidence type="ECO:0000313" key="3">
    <source>
        <dbReference type="Proteomes" id="UP000288805"/>
    </source>
</evidence>
<feature type="compositionally biased region" description="Low complexity" evidence="1">
    <location>
        <begin position="38"/>
        <end position="55"/>
    </location>
</feature>
<evidence type="ECO:0000313" key="2">
    <source>
        <dbReference type="EMBL" id="RVX05915.1"/>
    </source>
</evidence>